<protein>
    <submittedName>
        <fullName evidence="2">Betaine reductase complex component B subunit beta</fullName>
        <ecNumber evidence="2">1.21.4.4</ecNumber>
    </submittedName>
</protein>
<dbReference type="GO" id="GO:0033795">
    <property type="term" value="F:betaine reductase activity"/>
    <property type="evidence" value="ECO:0007669"/>
    <property type="project" value="UniProtKB-EC"/>
</dbReference>
<accession>A0A212L4K8</accession>
<reference evidence="2" key="1">
    <citation type="submission" date="2016-08" db="EMBL/GenBank/DDBJ databases">
        <authorList>
            <person name="Seilhamer J.J."/>
        </authorList>
    </citation>
    <scope>NUCLEOTIDE SEQUENCE</scope>
    <source>
        <strain evidence="2">86-1</strain>
    </source>
</reference>
<proteinExistence type="predicted"/>
<sequence length="353" mass="38029">MKKKAIHYLNQFFGQVGGEDMADYEPAMHDGALGCSNIFNAVSKNVEITNTLICGDNFMASHADEAVERCLKLLEGKEFDVFIAGPAFNAGRYGNACGLVCKAVSEKFNVPVISSMNVENPGVELFKRDLYIFKGGARATTMKADMTAMATFADKIAAGERLLPAAMEGYFGRGIRHQVYLEDLGMEPVPACDRAVDMLLAKLAGKEFETELPIPAPDLIPIAPAIKDITKIKIALVTSGGIVPVANPDRIESCSATRWGKYDIAKMAALESGVFKTIHAGYDPEQADKNPNVVVPLDAIRALQNEGLLGEVDDYFYTTVGTGTTQGEAARMGREIAEVLHQRGVEGVILTAT</sequence>
<dbReference type="EC" id="1.21.4.4" evidence="2"/>
<keyword evidence="1 2" id="KW-0560">Oxidoreductase</keyword>
<dbReference type="InterPro" id="IPR010187">
    <property type="entry name" value="Various_sel_PB"/>
</dbReference>
<dbReference type="NCBIfam" id="TIGR01918">
    <property type="entry name" value="various_sel_PB"/>
    <property type="match status" value="1"/>
</dbReference>
<organism evidence="2">
    <name type="scientific">uncultured Desulfovibrio sp</name>
    <dbReference type="NCBI Taxonomy" id="167968"/>
    <lineage>
        <taxon>Bacteria</taxon>
        <taxon>Pseudomonadati</taxon>
        <taxon>Thermodesulfobacteriota</taxon>
        <taxon>Desulfovibrionia</taxon>
        <taxon>Desulfovibrionales</taxon>
        <taxon>Desulfovibrionaceae</taxon>
        <taxon>Desulfovibrio</taxon>
        <taxon>environmental samples</taxon>
    </lineage>
</organism>
<gene>
    <name evidence="2" type="primary">grdH</name>
    <name evidence="2" type="ORF">KL86DES1_20591</name>
</gene>
<dbReference type="Pfam" id="PF07355">
    <property type="entry name" value="GRDB"/>
    <property type="match status" value="1"/>
</dbReference>
<name>A0A212L4K8_9BACT</name>
<evidence type="ECO:0000313" key="2">
    <source>
        <dbReference type="EMBL" id="SCM72407.1"/>
    </source>
</evidence>
<dbReference type="EMBL" id="FMJC01000002">
    <property type="protein sequence ID" value="SCM72407.1"/>
    <property type="molecule type" value="Genomic_DNA"/>
</dbReference>
<evidence type="ECO:0000256" key="1">
    <source>
        <dbReference type="ARBA" id="ARBA00023002"/>
    </source>
</evidence>
<dbReference type="AlphaFoldDB" id="A0A212L4K8"/>